<dbReference type="OrthoDB" id="3934656at2759"/>
<evidence type="ECO:0000256" key="3">
    <source>
        <dbReference type="ARBA" id="ARBA00022723"/>
    </source>
</evidence>
<evidence type="ECO:0000256" key="2">
    <source>
        <dbReference type="ARBA" id="ARBA00010617"/>
    </source>
</evidence>
<dbReference type="GO" id="GO:0006805">
    <property type="term" value="P:xenobiotic metabolic process"/>
    <property type="evidence" value="ECO:0007669"/>
    <property type="project" value="TreeGrafter"/>
</dbReference>
<evidence type="ECO:0000256" key="7">
    <source>
        <dbReference type="PIRSR" id="PIRSR602401-1"/>
    </source>
</evidence>
<keyword evidence="3 7" id="KW-0479">Metal-binding</keyword>
<dbReference type="PANTHER" id="PTHR24300">
    <property type="entry name" value="CYTOCHROME P450 508A4-RELATED"/>
    <property type="match status" value="1"/>
</dbReference>
<evidence type="ECO:0000313" key="10">
    <source>
        <dbReference type="Proteomes" id="UP000694845"/>
    </source>
</evidence>
<dbReference type="GO" id="GO:0006082">
    <property type="term" value="P:organic acid metabolic process"/>
    <property type="evidence" value="ECO:0007669"/>
    <property type="project" value="TreeGrafter"/>
</dbReference>
<dbReference type="GO" id="GO:0005506">
    <property type="term" value="F:iron ion binding"/>
    <property type="evidence" value="ECO:0007669"/>
    <property type="project" value="InterPro"/>
</dbReference>
<dbReference type="InterPro" id="IPR001128">
    <property type="entry name" value="Cyt_P450"/>
</dbReference>
<keyword evidence="4 8" id="KW-0560">Oxidoreductase</keyword>
<gene>
    <name evidence="11" type="primary">LOC110981220</name>
</gene>
<evidence type="ECO:0000256" key="5">
    <source>
        <dbReference type="ARBA" id="ARBA00023004"/>
    </source>
</evidence>
<evidence type="ECO:0000256" key="6">
    <source>
        <dbReference type="ARBA" id="ARBA00023033"/>
    </source>
</evidence>
<keyword evidence="5 7" id="KW-0408">Iron</keyword>
<keyword evidence="10" id="KW-1185">Reference proteome</keyword>
<dbReference type="Proteomes" id="UP000694845">
    <property type="component" value="Unplaced"/>
</dbReference>
<organism evidence="10 11">
    <name type="scientific">Acanthaster planci</name>
    <name type="common">Crown-of-thorns starfish</name>
    <dbReference type="NCBI Taxonomy" id="133434"/>
    <lineage>
        <taxon>Eukaryota</taxon>
        <taxon>Metazoa</taxon>
        <taxon>Echinodermata</taxon>
        <taxon>Eleutherozoa</taxon>
        <taxon>Asterozoa</taxon>
        <taxon>Asteroidea</taxon>
        <taxon>Valvatacea</taxon>
        <taxon>Valvatida</taxon>
        <taxon>Acanthasteridae</taxon>
        <taxon>Acanthaster</taxon>
    </lineage>
</organism>
<dbReference type="Gene3D" id="1.10.630.10">
    <property type="entry name" value="Cytochrome P450"/>
    <property type="match status" value="1"/>
</dbReference>
<evidence type="ECO:0000256" key="4">
    <source>
        <dbReference type="ARBA" id="ARBA00023002"/>
    </source>
</evidence>
<evidence type="ECO:0000256" key="1">
    <source>
        <dbReference type="ARBA" id="ARBA00001971"/>
    </source>
</evidence>
<name>A0A8B7YPB6_ACAPL</name>
<feature type="binding site" description="axial binding residue" evidence="7">
    <location>
        <position position="442"/>
    </location>
    <ligand>
        <name>heme</name>
        <dbReference type="ChEBI" id="CHEBI:30413"/>
    </ligand>
    <ligandPart>
        <name>Fe</name>
        <dbReference type="ChEBI" id="CHEBI:18248"/>
    </ligandPart>
</feature>
<dbReference type="AlphaFoldDB" id="A0A8B7YPB6"/>
<dbReference type="GO" id="GO:0020037">
    <property type="term" value="F:heme binding"/>
    <property type="evidence" value="ECO:0007669"/>
    <property type="project" value="InterPro"/>
</dbReference>
<accession>A0A8B7YPB6</accession>
<dbReference type="InterPro" id="IPR050182">
    <property type="entry name" value="Cytochrome_P450_fam2"/>
</dbReference>
<keyword evidence="7 8" id="KW-0349">Heme</keyword>
<dbReference type="GO" id="GO:0005737">
    <property type="term" value="C:cytoplasm"/>
    <property type="evidence" value="ECO:0007669"/>
    <property type="project" value="TreeGrafter"/>
</dbReference>
<keyword evidence="9" id="KW-1133">Transmembrane helix</keyword>
<evidence type="ECO:0000256" key="8">
    <source>
        <dbReference type="RuleBase" id="RU000461"/>
    </source>
</evidence>
<reference evidence="11" key="1">
    <citation type="submission" date="2025-08" db="UniProtKB">
        <authorList>
            <consortium name="RefSeq"/>
        </authorList>
    </citation>
    <scope>IDENTIFICATION</scope>
</reference>
<keyword evidence="6 8" id="KW-0503">Monooxygenase</keyword>
<dbReference type="PANTHER" id="PTHR24300:SF403">
    <property type="entry name" value="CYTOCHROME P450 306A1"/>
    <property type="match status" value="1"/>
</dbReference>
<dbReference type="SUPFAM" id="SSF48264">
    <property type="entry name" value="Cytochrome P450"/>
    <property type="match status" value="1"/>
</dbReference>
<dbReference type="InterPro" id="IPR002401">
    <property type="entry name" value="Cyt_P450_E_grp-I"/>
</dbReference>
<dbReference type="GeneID" id="110981220"/>
<dbReference type="InterPro" id="IPR036396">
    <property type="entry name" value="Cyt_P450_sf"/>
</dbReference>
<dbReference type="PROSITE" id="PS00086">
    <property type="entry name" value="CYTOCHROME_P450"/>
    <property type="match status" value="1"/>
</dbReference>
<keyword evidence="9" id="KW-0812">Transmembrane</keyword>
<feature type="transmembrane region" description="Helical" evidence="9">
    <location>
        <begin position="12"/>
        <end position="29"/>
    </location>
</feature>
<dbReference type="Pfam" id="PF00067">
    <property type="entry name" value="p450"/>
    <property type="match status" value="1"/>
</dbReference>
<proteinExistence type="inferred from homology"/>
<protein>
    <submittedName>
        <fullName evidence="11">Cytochrome P450 2U1-like</fullName>
    </submittedName>
</protein>
<dbReference type="GO" id="GO:0016712">
    <property type="term" value="F:oxidoreductase activity, acting on paired donors, with incorporation or reduction of molecular oxygen, reduced flavin or flavoprotein as one donor, and incorporation of one atom of oxygen"/>
    <property type="evidence" value="ECO:0007669"/>
    <property type="project" value="TreeGrafter"/>
</dbReference>
<dbReference type="GO" id="GO:0008395">
    <property type="term" value="F:steroid hydroxylase activity"/>
    <property type="evidence" value="ECO:0007669"/>
    <property type="project" value="TreeGrafter"/>
</dbReference>
<evidence type="ECO:0000313" key="11">
    <source>
        <dbReference type="RefSeq" id="XP_022094290.1"/>
    </source>
</evidence>
<keyword evidence="9" id="KW-0472">Membrane</keyword>
<dbReference type="PRINTS" id="PR00385">
    <property type="entry name" value="P450"/>
</dbReference>
<sequence>MEWNETLNQVNIRTCLLGLLIFILLFWFLRRPKKFKCTPGPWGWPLLGNIPQLAMMKLPSYEAITEMGHRYGPVFSFKVFNQLFVVLQDFDHTKEALDQHQLSGRPEFEISQLTNPGKGVLSAYGSPWIELRKFSSTKLRSLGMGKNTFEQQIASEAAYLLQEIRKKGAQSFDPKKILGNAVANVICFLVFGSRFEYNDVRFTGLIKAIGNSIENSGIAGVVQFLPIVSKLTFLPVVKKHIENDKAFQRMLRNLLRDHAEGYQFGVARDYTDAFRDAIEVKAQKGEQTALNSTSLFYSVSELFAAGTETMTTTFRWALLYMIAYPDIQSRVQQEMDRVVGRNRLPRWLDKPSLPYTEAVLCEIQRVAIVPLGLPHKCLQDTTVAGYHIPEGAIILINMWHILHDPNEWTNPMAFRPDRFLDSDGKFVRPEKFIPFGLGRRVCLGKHLAKMELFIIFSSLLHQFTFKTPEGADVSFKSHEGLTHSPQPFEVIAIPRE</sequence>
<dbReference type="InterPro" id="IPR017972">
    <property type="entry name" value="Cyt_P450_CS"/>
</dbReference>
<dbReference type="FunFam" id="1.10.630.10:FF:000036">
    <property type="entry name" value="CYtochrome P450 family"/>
    <property type="match status" value="1"/>
</dbReference>
<evidence type="ECO:0000256" key="9">
    <source>
        <dbReference type="SAM" id="Phobius"/>
    </source>
</evidence>
<dbReference type="PRINTS" id="PR00463">
    <property type="entry name" value="EP450I"/>
</dbReference>
<comment type="cofactor">
    <cofactor evidence="1 7">
        <name>heme</name>
        <dbReference type="ChEBI" id="CHEBI:30413"/>
    </cofactor>
</comment>
<comment type="similarity">
    <text evidence="2 8">Belongs to the cytochrome P450 family.</text>
</comment>
<dbReference type="RefSeq" id="XP_022094290.1">
    <property type="nucleotide sequence ID" value="XM_022238598.1"/>
</dbReference>
<dbReference type="KEGG" id="aplc:110981220"/>
<dbReference type="OMA" id="ITEMGHR"/>